<evidence type="ECO:0000313" key="1">
    <source>
        <dbReference type="EMBL" id="MDN4161382.1"/>
    </source>
</evidence>
<dbReference type="InterPro" id="IPR038312">
    <property type="entry name" value="DUF5063_sf"/>
</dbReference>
<dbReference type="Proteomes" id="UP001168537">
    <property type="component" value="Unassembled WGS sequence"/>
</dbReference>
<dbReference type="RefSeq" id="WP_300960273.1">
    <property type="nucleotide sequence ID" value="NZ_JAUHJR010000002.1"/>
</dbReference>
<sequence>MTDQQQHPGPISGDLDPTTLLEQAVLAGALPPMDEHPIDVDKALAELARPLPGAAEAVARVDTGTQELAQQVADSAASFLLALREISRDTGGGGRAISLLLLEISQVLLAGARLGAQRDFTPRAEYQPDIGPETDLDPMRMRLAAILEPVDTYSLVFDPYAPEVVESQLSDDLTSIASELETGLRHFRQGNTEEALWWWQFSYVSSWGNLAGAALNALLSVVSHDRLDHEVPGEDDVLAVADEMLGGGGPAPR</sequence>
<keyword evidence="2" id="KW-1185">Reference proteome</keyword>
<reference evidence="1" key="1">
    <citation type="submission" date="2023-06" db="EMBL/GenBank/DDBJ databases">
        <title>Draft genome sequence of Nocardioides sp. SOB72.</title>
        <authorList>
            <person name="Zhang G."/>
        </authorList>
    </citation>
    <scope>NUCLEOTIDE SEQUENCE</scope>
    <source>
        <strain evidence="1">SOB72</strain>
    </source>
</reference>
<dbReference type="EMBL" id="JAUHJR010000002">
    <property type="protein sequence ID" value="MDN4161382.1"/>
    <property type="molecule type" value="Genomic_DNA"/>
</dbReference>
<evidence type="ECO:0000313" key="2">
    <source>
        <dbReference type="Proteomes" id="UP001168537"/>
    </source>
</evidence>
<organism evidence="1 2">
    <name type="scientific">Nocardioides abyssi</name>
    <dbReference type="NCBI Taxonomy" id="3058370"/>
    <lineage>
        <taxon>Bacteria</taxon>
        <taxon>Bacillati</taxon>
        <taxon>Actinomycetota</taxon>
        <taxon>Actinomycetes</taxon>
        <taxon>Propionibacteriales</taxon>
        <taxon>Nocardioidaceae</taxon>
        <taxon>Nocardioides</taxon>
    </lineage>
</organism>
<gene>
    <name evidence="1" type="ORF">QWY29_08465</name>
</gene>
<protein>
    <submittedName>
        <fullName evidence="1">DUF5063 domain-containing protein</fullName>
    </submittedName>
</protein>
<dbReference type="InterPro" id="IPR032025">
    <property type="entry name" value="DUF5063"/>
</dbReference>
<dbReference type="Gene3D" id="1.20.120.1550">
    <property type="entry name" value="Protein of unknown function DUF5063"/>
    <property type="match status" value="1"/>
</dbReference>
<comment type="caution">
    <text evidence="1">The sequence shown here is derived from an EMBL/GenBank/DDBJ whole genome shotgun (WGS) entry which is preliminary data.</text>
</comment>
<name>A0ABT8ET94_9ACTN</name>
<accession>A0ABT8ET94</accession>
<proteinExistence type="predicted"/>
<dbReference type="Pfam" id="PF16702">
    <property type="entry name" value="DUF5063"/>
    <property type="match status" value="1"/>
</dbReference>